<dbReference type="FunFam" id="3.30.70.240:FF:000002">
    <property type="entry name" value="GTP-binding protein TypA"/>
    <property type="match status" value="1"/>
</dbReference>
<dbReference type="SUPFAM" id="SSF50447">
    <property type="entry name" value="Translation proteins"/>
    <property type="match status" value="1"/>
</dbReference>
<dbReference type="CDD" id="cd03691">
    <property type="entry name" value="BipA_TypA_II"/>
    <property type="match status" value="1"/>
</dbReference>
<dbReference type="CDD" id="cd03710">
    <property type="entry name" value="BipA_TypA_C"/>
    <property type="match status" value="1"/>
</dbReference>
<dbReference type="Pfam" id="PF00679">
    <property type="entry name" value="EFG_C"/>
    <property type="match status" value="1"/>
</dbReference>
<dbReference type="InterPro" id="IPR035647">
    <property type="entry name" value="EFG_III/V"/>
</dbReference>
<dbReference type="Gene3D" id="2.40.50.250">
    <property type="entry name" value="bipa protein"/>
    <property type="match status" value="1"/>
</dbReference>
<dbReference type="InterPro" id="IPR027417">
    <property type="entry name" value="P-loop_NTPase"/>
</dbReference>
<dbReference type="GO" id="GO:0005525">
    <property type="term" value="F:GTP binding"/>
    <property type="evidence" value="ECO:0007669"/>
    <property type="project" value="UniProtKB-KW"/>
</dbReference>
<protein>
    <recommendedName>
        <fullName evidence="3">50S ribosomal subunit assembly factor BipA</fullName>
    </recommendedName>
</protein>
<dbReference type="CDD" id="cd01891">
    <property type="entry name" value="TypA_BipA"/>
    <property type="match status" value="1"/>
</dbReference>
<proteinExistence type="predicted"/>
<dbReference type="GO" id="GO:0005829">
    <property type="term" value="C:cytosol"/>
    <property type="evidence" value="ECO:0007669"/>
    <property type="project" value="TreeGrafter"/>
</dbReference>
<dbReference type="AlphaFoldDB" id="A0A1F5HBR9"/>
<organism evidence="5 6">
    <name type="scientific">Candidatus Curtissbacteria bacterium RIFOXYA1_FULL_41_14</name>
    <dbReference type="NCBI Taxonomy" id="1797737"/>
    <lineage>
        <taxon>Bacteria</taxon>
        <taxon>Candidatus Curtissiibacteriota</taxon>
    </lineage>
</organism>
<evidence type="ECO:0000256" key="3">
    <source>
        <dbReference type="ARBA" id="ARBA00035722"/>
    </source>
</evidence>
<dbReference type="PANTHER" id="PTHR42908:SF8">
    <property type="entry name" value="TR-TYPE G DOMAIN-CONTAINING PROTEIN"/>
    <property type="match status" value="1"/>
</dbReference>
<dbReference type="InterPro" id="IPR000795">
    <property type="entry name" value="T_Tr_GTP-bd_dom"/>
</dbReference>
<name>A0A1F5HBR9_9BACT</name>
<dbReference type="Gene3D" id="3.30.70.240">
    <property type="match status" value="1"/>
</dbReference>
<comment type="caution">
    <text evidence="5">The sequence shown here is derived from an EMBL/GenBank/DDBJ whole genome shotgun (WGS) entry which is preliminary data.</text>
</comment>
<dbReference type="Pfam" id="PF21018">
    <property type="entry name" value="BipA_C"/>
    <property type="match status" value="1"/>
</dbReference>
<evidence type="ECO:0000256" key="2">
    <source>
        <dbReference type="ARBA" id="ARBA00023134"/>
    </source>
</evidence>
<keyword evidence="2" id="KW-0342">GTP-binding</keyword>
<reference evidence="5 6" key="1">
    <citation type="journal article" date="2016" name="Nat. Commun.">
        <title>Thousands of microbial genomes shed light on interconnected biogeochemical processes in an aquifer system.</title>
        <authorList>
            <person name="Anantharaman K."/>
            <person name="Brown C.T."/>
            <person name="Hug L.A."/>
            <person name="Sharon I."/>
            <person name="Castelle C.J."/>
            <person name="Probst A.J."/>
            <person name="Thomas B.C."/>
            <person name="Singh A."/>
            <person name="Wilkins M.J."/>
            <person name="Karaoz U."/>
            <person name="Brodie E.L."/>
            <person name="Williams K.H."/>
            <person name="Hubbard S.S."/>
            <person name="Banfield J.F."/>
        </authorList>
    </citation>
    <scope>NUCLEOTIDE SEQUENCE [LARGE SCALE GENOMIC DNA]</scope>
</reference>
<dbReference type="Pfam" id="PF00009">
    <property type="entry name" value="GTP_EFTU"/>
    <property type="match status" value="1"/>
</dbReference>
<keyword evidence="1" id="KW-0547">Nucleotide-binding</keyword>
<dbReference type="InterPro" id="IPR006298">
    <property type="entry name" value="BipA"/>
</dbReference>
<dbReference type="InterPro" id="IPR031157">
    <property type="entry name" value="G_TR_CS"/>
</dbReference>
<dbReference type="Proteomes" id="UP000176751">
    <property type="component" value="Unassembled WGS sequence"/>
</dbReference>
<evidence type="ECO:0000313" key="6">
    <source>
        <dbReference type="Proteomes" id="UP000176751"/>
    </source>
</evidence>
<feature type="domain" description="Tr-type G" evidence="4">
    <location>
        <begin position="11"/>
        <end position="208"/>
    </location>
</feature>
<dbReference type="SMART" id="SM00838">
    <property type="entry name" value="EFG_C"/>
    <property type="match status" value="1"/>
</dbReference>
<accession>A0A1F5HBR9</accession>
<dbReference type="NCBIfam" id="TIGR00231">
    <property type="entry name" value="small_GTP"/>
    <property type="match status" value="1"/>
</dbReference>
<dbReference type="EMBL" id="MFCA01000026">
    <property type="protein sequence ID" value="OGE01495.1"/>
    <property type="molecule type" value="Genomic_DNA"/>
</dbReference>
<dbReference type="Pfam" id="PF22042">
    <property type="entry name" value="EF-G_D2"/>
    <property type="match status" value="1"/>
</dbReference>
<dbReference type="FunFam" id="3.40.50.300:FF:000055">
    <property type="entry name" value="GTP-binding protein TypA"/>
    <property type="match status" value="1"/>
</dbReference>
<gene>
    <name evidence="5" type="ORF">A2196_03290</name>
</gene>
<dbReference type="InterPro" id="IPR009000">
    <property type="entry name" value="Transl_B-barrel_sf"/>
</dbReference>
<dbReference type="PROSITE" id="PS00301">
    <property type="entry name" value="G_TR_1"/>
    <property type="match status" value="1"/>
</dbReference>
<dbReference type="FunFam" id="2.40.50.250:FF:000001">
    <property type="entry name" value="GTP-binding protein TypA"/>
    <property type="match status" value="1"/>
</dbReference>
<dbReference type="InterPro" id="IPR048876">
    <property type="entry name" value="BipA_C"/>
</dbReference>
<dbReference type="InterPro" id="IPR047042">
    <property type="entry name" value="BipA_II"/>
</dbReference>
<dbReference type="InterPro" id="IPR047043">
    <property type="entry name" value="BipA_III"/>
</dbReference>
<sequence>MAVFCTSKIMKNIRNIAIIAHVDHGKTTLVDALLRQSNTQMKKEFDQKNLIMDTNELEKERGITIFSKNASVVYKGTKINIIDTPGHADFGGEVERVLSMVDGCLLLVDAQDGPMPQTRFVLKQALKMKHKIIVVINKVDKTNARVSFALNRIFDLFVELGADEDTAFFPVIYAVAKEGKASLTPELSSMHNIAPIFNSIIEHIPEPAGDSNKPLQLLVSNITYDNHKGRIAIGKVYNGTLNVGEQVARISRAGEITKTTISTLGTFEGLEKIDVKTAEAGDIVAVSGNAEITIGETLTDAQNPVALSVLKIEEPTIRMTFSVNTSPFAGREGKLTTSRHISERLYKELETDVALRVEDGPKGDWIVSGRGELHLAILIERLRREGYEFQVARPQVITKLIDGKRLTPYEQVFIEVPEEYSGTVMQKMGARHGQLVDMKTEEKVAFFEFIISTRELFGYRSEFIADTKGLGILNTLFYEYKAETSSRYTRGHGSLVAHESGTTKTYGLINAQDRGIIFVGAGETVYKGQVIGKNPREEDIKINVCREKNLTNMRSKGEDVAARLKTPVKMGLEEALEYIDDTELVEVTPKNIRIRKIILDEVEQRRSRMLNRN</sequence>
<dbReference type="Gene3D" id="3.30.70.870">
    <property type="entry name" value="Elongation Factor G (Translational Gtpase), domain 3"/>
    <property type="match status" value="1"/>
</dbReference>
<dbReference type="InterPro" id="IPR047041">
    <property type="entry name" value="BipA_GTP-bd_dom"/>
</dbReference>
<dbReference type="SUPFAM" id="SSF52540">
    <property type="entry name" value="P-loop containing nucleoside triphosphate hydrolases"/>
    <property type="match status" value="1"/>
</dbReference>
<dbReference type="GO" id="GO:0003924">
    <property type="term" value="F:GTPase activity"/>
    <property type="evidence" value="ECO:0007669"/>
    <property type="project" value="InterPro"/>
</dbReference>
<dbReference type="FunFam" id="3.30.70.870:FF:000003">
    <property type="entry name" value="GTP-binding protein TypA"/>
    <property type="match status" value="1"/>
</dbReference>
<dbReference type="NCBIfam" id="TIGR01394">
    <property type="entry name" value="TypA_BipA"/>
    <property type="match status" value="1"/>
</dbReference>
<evidence type="ECO:0000259" key="4">
    <source>
        <dbReference type="PROSITE" id="PS51722"/>
    </source>
</evidence>
<dbReference type="InterPro" id="IPR000640">
    <property type="entry name" value="EFG_V-like"/>
</dbReference>
<dbReference type="InterPro" id="IPR035651">
    <property type="entry name" value="BipA_V"/>
</dbReference>
<dbReference type="PROSITE" id="PS51722">
    <property type="entry name" value="G_TR_2"/>
    <property type="match status" value="1"/>
</dbReference>
<dbReference type="PRINTS" id="PR00315">
    <property type="entry name" value="ELONGATNFCT"/>
</dbReference>
<dbReference type="InterPro" id="IPR005225">
    <property type="entry name" value="Small_GTP-bd"/>
</dbReference>
<evidence type="ECO:0000313" key="5">
    <source>
        <dbReference type="EMBL" id="OGE01495.1"/>
    </source>
</evidence>
<dbReference type="STRING" id="1797737.A2196_03290"/>
<dbReference type="Gene3D" id="2.40.30.10">
    <property type="entry name" value="Translation factors"/>
    <property type="match status" value="1"/>
</dbReference>
<dbReference type="GO" id="GO:1990904">
    <property type="term" value="C:ribonucleoprotein complex"/>
    <property type="evidence" value="ECO:0007669"/>
    <property type="project" value="TreeGrafter"/>
</dbReference>
<dbReference type="CDD" id="cd16263">
    <property type="entry name" value="BipA_III"/>
    <property type="match status" value="1"/>
</dbReference>
<dbReference type="PANTHER" id="PTHR42908">
    <property type="entry name" value="TRANSLATION ELONGATION FACTOR-RELATED"/>
    <property type="match status" value="1"/>
</dbReference>
<evidence type="ECO:0000256" key="1">
    <source>
        <dbReference type="ARBA" id="ARBA00022741"/>
    </source>
</evidence>
<dbReference type="SUPFAM" id="SSF54980">
    <property type="entry name" value="EF-G C-terminal domain-like"/>
    <property type="match status" value="2"/>
</dbReference>
<dbReference type="InterPro" id="IPR053905">
    <property type="entry name" value="EF-G-like_DII"/>
</dbReference>
<dbReference type="InterPro" id="IPR042116">
    <property type="entry name" value="TypA/BipA_C"/>
</dbReference>
<dbReference type="Gene3D" id="3.40.50.300">
    <property type="entry name" value="P-loop containing nucleotide triphosphate hydrolases"/>
    <property type="match status" value="1"/>
</dbReference>